<comment type="caution">
    <text evidence="1">The sequence shown here is derived from an EMBL/GenBank/DDBJ whole genome shotgun (WGS) entry which is preliminary data.</text>
</comment>
<gene>
    <name evidence="1" type="ORF">Pan14r_33260</name>
</gene>
<dbReference type="Proteomes" id="UP000317238">
    <property type="component" value="Unassembled WGS sequence"/>
</dbReference>
<proteinExistence type="predicted"/>
<evidence type="ECO:0000313" key="2">
    <source>
        <dbReference type="Proteomes" id="UP000317238"/>
    </source>
</evidence>
<sequence>MTDVADRLPVIRSRDRRETWRLLRQYAYVVLTLRVRSGASFLTEGGYNGAQSEL</sequence>
<protein>
    <submittedName>
        <fullName evidence="1">Uncharacterized protein</fullName>
    </submittedName>
</protein>
<dbReference type="AlphaFoldDB" id="A0A5C5Y5K3"/>
<dbReference type="EMBL" id="SJPL01000001">
    <property type="protein sequence ID" value="TWT71016.1"/>
    <property type="molecule type" value="Genomic_DNA"/>
</dbReference>
<accession>A0A5C5Y5K3</accession>
<keyword evidence="2" id="KW-1185">Reference proteome</keyword>
<reference evidence="1 2" key="1">
    <citation type="submission" date="2019-02" db="EMBL/GenBank/DDBJ databases">
        <title>Deep-cultivation of Planctomycetes and their phenomic and genomic characterization uncovers novel biology.</title>
        <authorList>
            <person name="Wiegand S."/>
            <person name="Jogler M."/>
            <person name="Boedeker C."/>
            <person name="Pinto D."/>
            <person name="Vollmers J."/>
            <person name="Rivas-Marin E."/>
            <person name="Kohn T."/>
            <person name="Peeters S.H."/>
            <person name="Heuer A."/>
            <person name="Rast P."/>
            <person name="Oberbeckmann S."/>
            <person name="Bunk B."/>
            <person name="Jeske O."/>
            <person name="Meyerdierks A."/>
            <person name="Storesund J.E."/>
            <person name="Kallscheuer N."/>
            <person name="Luecker S."/>
            <person name="Lage O.M."/>
            <person name="Pohl T."/>
            <person name="Merkel B.J."/>
            <person name="Hornburger P."/>
            <person name="Mueller R.-W."/>
            <person name="Bruemmer F."/>
            <person name="Labrenz M."/>
            <person name="Spormann A.M."/>
            <person name="Op Den Camp H."/>
            <person name="Overmann J."/>
            <person name="Amann R."/>
            <person name="Jetten M.S.M."/>
            <person name="Mascher T."/>
            <person name="Medema M.H."/>
            <person name="Devos D.P."/>
            <person name="Kaster A.-K."/>
            <person name="Ovreas L."/>
            <person name="Rohde M."/>
            <person name="Galperin M.Y."/>
            <person name="Jogler C."/>
        </authorList>
    </citation>
    <scope>NUCLEOTIDE SEQUENCE [LARGE SCALE GENOMIC DNA]</scope>
    <source>
        <strain evidence="1 2">Pan14r</strain>
    </source>
</reference>
<organism evidence="1 2">
    <name type="scientific">Crateriforma conspicua</name>
    <dbReference type="NCBI Taxonomy" id="2527996"/>
    <lineage>
        <taxon>Bacteria</taxon>
        <taxon>Pseudomonadati</taxon>
        <taxon>Planctomycetota</taxon>
        <taxon>Planctomycetia</taxon>
        <taxon>Planctomycetales</taxon>
        <taxon>Planctomycetaceae</taxon>
        <taxon>Crateriforma</taxon>
    </lineage>
</organism>
<name>A0A5C5Y5K3_9PLAN</name>
<evidence type="ECO:0000313" key="1">
    <source>
        <dbReference type="EMBL" id="TWT71016.1"/>
    </source>
</evidence>